<name>C5LXU5_PERM5</name>
<dbReference type="AlphaFoldDB" id="C5LXU5"/>
<feature type="transmembrane region" description="Helical" evidence="2">
    <location>
        <begin position="111"/>
        <end position="135"/>
    </location>
</feature>
<dbReference type="Proteomes" id="UP000007800">
    <property type="component" value="Unassembled WGS sequence"/>
</dbReference>
<keyword evidence="2" id="KW-0812">Transmembrane</keyword>
<reference evidence="3 4" key="1">
    <citation type="submission" date="2008-07" db="EMBL/GenBank/DDBJ databases">
        <authorList>
            <person name="El-Sayed N."/>
            <person name="Caler E."/>
            <person name="Inman J."/>
            <person name="Amedeo P."/>
            <person name="Hass B."/>
            <person name="Wortman J."/>
        </authorList>
    </citation>
    <scope>NUCLEOTIDE SEQUENCE [LARGE SCALE GENOMIC DNA]</scope>
    <source>
        <strain evidence="4">ATCC 50983 / TXsc</strain>
    </source>
</reference>
<keyword evidence="2" id="KW-0472">Membrane</keyword>
<dbReference type="RefSeq" id="XP_002765730.1">
    <property type="nucleotide sequence ID" value="XM_002765684.1"/>
</dbReference>
<dbReference type="OrthoDB" id="10566895at2759"/>
<gene>
    <name evidence="3" type="ORF">Pmar_PMAR007520</name>
</gene>
<evidence type="ECO:0000256" key="1">
    <source>
        <dbReference type="SAM" id="MobiDB-lite"/>
    </source>
</evidence>
<evidence type="ECO:0000313" key="3">
    <source>
        <dbReference type="EMBL" id="EEQ98447.1"/>
    </source>
</evidence>
<keyword evidence="2" id="KW-1133">Transmembrane helix</keyword>
<accession>C5LXU5</accession>
<evidence type="ECO:0000313" key="4">
    <source>
        <dbReference type="Proteomes" id="UP000007800"/>
    </source>
</evidence>
<evidence type="ECO:0000256" key="2">
    <source>
        <dbReference type="SAM" id="Phobius"/>
    </source>
</evidence>
<dbReference type="InParanoid" id="C5LXU5"/>
<organism evidence="4">
    <name type="scientific">Perkinsus marinus (strain ATCC 50983 / TXsc)</name>
    <dbReference type="NCBI Taxonomy" id="423536"/>
    <lineage>
        <taxon>Eukaryota</taxon>
        <taxon>Sar</taxon>
        <taxon>Alveolata</taxon>
        <taxon>Perkinsozoa</taxon>
        <taxon>Perkinsea</taxon>
        <taxon>Perkinsida</taxon>
        <taxon>Perkinsidae</taxon>
        <taxon>Perkinsus</taxon>
    </lineage>
</organism>
<feature type="compositionally biased region" description="Basic and acidic residues" evidence="1">
    <location>
        <begin position="61"/>
        <end position="70"/>
    </location>
</feature>
<feature type="region of interest" description="Disordered" evidence="1">
    <location>
        <begin position="61"/>
        <end position="81"/>
    </location>
</feature>
<keyword evidence="4" id="KW-1185">Reference proteome</keyword>
<dbReference type="EMBL" id="GG686734">
    <property type="protein sequence ID" value="EEQ98447.1"/>
    <property type="molecule type" value="Genomic_DNA"/>
</dbReference>
<proteinExistence type="predicted"/>
<dbReference type="GeneID" id="9040922"/>
<protein>
    <submittedName>
        <fullName evidence="3">Uncharacterized protein</fullName>
    </submittedName>
</protein>
<sequence length="142" mass="15152">MTEPVSPRIALMAAQQRQVLETTGRLVTQGVQTVYSEEEVVTGGVDIGSQTENFLVEDKANPEASDKAVGEDVAYSDTPKGTVSVPVNDGCEKPCPEEDIEIDFVREPEHYCVGCAAAFAIWTSLPSIALAIFALPRLGVPA</sequence>